<comment type="caution">
    <text evidence="8">The sequence shown here is derived from an EMBL/GenBank/DDBJ whole genome shotgun (WGS) entry which is preliminary data.</text>
</comment>
<dbReference type="GO" id="GO:0005930">
    <property type="term" value="C:axoneme"/>
    <property type="evidence" value="ECO:0007669"/>
    <property type="project" value="UniProtKB-SubCell"/>
</dbReference>
<dbReference type="EMBL" id="JAOTOJ010000016">
    <property type="protein sequence ID" value="KAK9392220.1"/>
    <property type="molecule type" value="Genomic_DNA"/>
</dbReference>
<keyword evidence="2" id="KW-0963">Cytoplasm</keyword>
<evidence type="ECO:0000256" key="3">
    <source>
        <dbReference type="ARBA" id="ARBA00023212"/>
    </source>
</evidence>
<sequence length="718" mass="78260">MPKDCFLATAEMPTRPRPPYERKMGRKPSSRNMTKHRSKLRRGSRGSARPEAPPDFCAALNPTGPHGEPGPGAQQEPLRRAASSLCHRKRPTATPGISPPPADISPRPPFCFSPGPPPPPKEPKGPRGLRRAPSGPCASEPAESSPGRGGPAEERACRTWAPSGRREGLAVPPPGEAPASLRHAPAPRGAPAFPSDGVSPARRQELPLQERGGSSRPTRRPPPTDRSAALGRPPGPRTGRGSEPSFSGLDPRPPGRLPCALPGSRASARQREAAAQRRATLPEAALCLCAAQTVPGNSRAEPSIGGRRDDGPARQDCGPAGGPRLPPRGRPAHQPQRWDGGAPRRRRPPPAPRAASQWSPGGQAGSGPPKPAEQRRPTMTAAQKCSFFPQDPYYIPGYGGFYPQVRYHVGQSYGRTTSRMLTDPEVRKSPCSVLTPLRRPKFTEDFSQQKLPAPDRMDQGQLYIPGYTGQDFRCPLPRVLPLPDLPPWTQAHPAPLAAQRKVIPCHPGIRLACGPGWRQFAATASSQLVSSKGEERFLCHPDIALVCGQEERRGPCKAGMSLVCGQGWRGPPCYAGTDQPTRTEGVPLPLATETVNVRRFDRTPRLDLPNLIQRKAISGYAGFIPCFTWIMGVNYLKGVKDAMNNFDRNQERLRNPMYSFGQRLPHTYWPNTKIYNSKGLVPFYTGFVPTIRENYALTFGNSTRQAYYDEIQRRQHTG</sequence>
<evidence type="ECO:0000256" key="4">
    <source>
        <dbReference type="ARBA" id="ARBA00023273"/>
    </source>
</evidence>
<dbReference type="AlphaFoldDB" id="A0AAW1AR04"/>
<organism evidence="8 9">
    <name type="scientific">Crotalus adamanteus</name>
    <name type="common">Eastern diamondback rattlesnake</name>
    <dbReference type="NCBI Taxonomy" id="8729"/>
    <lineage>
        <taxon>Eukaryota</taxon>
        <taxon>Metazoa</taxon>
        <taxon>Chordata</taxon>
        <taxon>Craniata</taxon>
        <taxon>Vertebrata</taxon>
        <taxon>Euteleostomi</taxon>
        <taxon>Lepidosauria</taxon>
        <taxon>Squamata</taxon>
        <taxon>Bifurcata</taxon>
        <taxon>Unidentata</taxon>
        <taxon>Episquamata</taxon>
        <taxon>Toxicofera</taxon>
        <taxon>Serpentes</taxon>
        <taxon>Colubroidea</taxon>
        <taxon>Viperidae</taxon>
        <taxon>Crotalinae</taxon>
        <taxon>Crotalus</taxon>
    </lineage>
</organism>
<evidence type="ECO:0000259" key="7">
    <source>
        <dbReference type="Pfam" id="PF10629"/>
    </source>
</evidence>
<dbReference type="PANTHER" id="PTHR47299">
    <property type="entry name" value="PROTEIN FAM166A"/>
    <property type="match status" value="1"/>
</dbReference>
<dbReference type="Proteomes" id="UP001474421">
    <property type="component" value="Unassembled WGS sequence"/>
</dbReference>
<reference evidence="8 9" key="1">
    <citation type="journal article" date="2024" name="Proc. Natl. Acad. Sci. U.S.A.">
        <title>The genetic regulatory architecture and epigenomic basis for age-related changes in rattlesnake venom.</title>
        <authorList>
            <person name="Hogan M.P."/>
            <person name="Holding M.L."/>
            <person name="Nystrom G.S."/>
            <person name="Colston T.J."/>
            <person name="Bartlett D.A."/>
            <person name="Mason A.J."/>
            <person name="Ellsworth S.A."/>
            <person name="Rautsaw R.M."/>
            <person name="Lawrence K.C."/>
            <person name="Strickland J.L."/>
            <person name="He B."/>
            <person name="Fraser P."/>
            <person name="Margres M.J."/>
            <person name="Gilbert D.M."/>
            <person name="Gibbs H.L."/>
            <person name="Parkinson C.L."/>
            <person name="Rokyta D.R."/>
        </authorList>
    </citation>
    <scope>NUCLEOTIDE SEQUENCE [LARGE SCALE GENOMIC DNA]</scope>
    <source>
        <strain evidence="8">DRR0105</strain>
    </source>
</reference>
<feature type="region of interest" description="Disordered" evidence="6">
    <location>
        <begin position="292"/>
        <end position="380"/>
    </location>
</feature>
<dbReference type="InterPro" id="IPR052683">
    <property type="entry name" value="CIMIP2A"/>
</dbReference>
<dbReference type="InterPro" id="IPR018902">
    <property type="entry name" value="CMI2A-C-like_dom"/>
</dbReference>
<feature type="compositionally biased region" description="Pro residues" evidence="6">
    <location>
        <begin position="97"/>
        <end position="120"/>
    </location>
</feature>
<dbReference type="Pfam" id="PF10629">
    <property type="entry name" value="CMI2B-like"/>
    <property type="match status" value="1"/>
</dbReference>
<protein>
    <recommendedName>
        <fullName evidence="7">Ciliary microtubule inner protein 2A-C-like domain-containing protein</fullName>
    </recommendedName>
</protein>
<keyword evidence="3" id="KW-0206">Cytoskeleton</keyword>
<accession>A0AAW1AR04</accession>
<feature type="region of interest" description="Disordered" evidence="6">
    <location>
        <begin position="1"/>
        <end position="278"/>
    </location>
</feature>
<feature type="domain" description="Ciliary microtubule inner protein 2A-C-like" evidence="7">
    <location>
        <begin position="391"/>
        <end position="423"/>
    </location>
</feature>
<comment type="similarity">
    <text evidence="5">Belongs to the CIMIP2 family.</text>
</comment>
<keyword evidence="4" id="KW-0966">Cell projection</keyword>
<comment type="subcellular location">
    <subcellularLocation>
        <location evidence="1">Cytoplasm</location>
        <location evidence="1">Cytoskeleton</location>
        <location evidence="1">Cilium axoneme</location>
    </subcellularLocation>
</comment>
<keyword evidence="9" id="KW-1185">Reference proteome</keyword>
<evidence type="ECO:0000256" key="1">
    <source>
        <dbReference type="ARBA" id="ARBA00004430"/>
    </source>
</evidence>
<gene>
    <name evidence="8" type="ORF">NXF25_017064</name>
</gene>
<dbReference type="GO" id="GO:0005634">
    <property type="term" value="C:nucleus"/>
    <property type="evidence" value="ECO:0007669"/>
    <property type="project" value="TreeGrafter"/>
</dbReference>
<dbReference type="GO" id="GO:0015630">
    <property type="term" value="C:microtubule cytoskeleton"/>
    <property type="evidence" value="ECO:0007669"/>
    <property type="project" value="UniProtKB-ARBA"/>
</dbReference>
<proteinExistence type="inferred from homology"/>
<evidence type="ECO:0000256" key="6">
    <source>
        <dbReference type="SAM" id="MobiDB-lite"/>
    </source>
</evidence>
<name>A0AAW1AR04_CROAD</name>
<feature type="compositionally biased region" description="Basic residues" evidence="6">
    <location>
        <begin position="24"/>
        <end position="44"/>
    </location>
</feature>
<evidence type="ECO:0000313" key="8">
    <source>
        <dbReference type="EMBL" id="KAK9392220.1"/>
    </source>
</evidence>
<evidence type="ECO:0000256" key="2">
    <source>
        <dbReference type="ARBA" id="ARBA00022490"/>
    </source>
</evidence>
<evidence type="ECO:0000256" key="5">
    <source>
        <dbReference type="ARBA" id="ARBA00035661"/>
    </source>
</evidence>
<dbReference type="PANTHER" id="PTHR47299:SF1">
    <property type="entry name" value="PROTEIN FAM166A"/>
    <property type="match status" value="1"/>
</dbReference>
<evidence type="ECO:0000313" key="9">
    <source>
        <dbReference type="Proteomes" id="UP001474421"/>
    </source>
</evidence>